<organism evidence="5 6">
    <name type="scientific">Polytolypa hystricis (strain UAMH7299)</name>
    <dbReference type="NCBI Taxonomy" id="1447883"/>
    <lineage>
        <taxon>Eukaryota</taxon>
        <taxon>Fungi</taxon>
        <taxon>Dikarya</taxon>
        <taxon>Ascomycota</taxon>
        <taxon>Pezizomycotina</taxon>
        <taxon>Eurotiomycetes</taxon>
        <taxon>Eurotiomycetidae</taxon>
        <taxon>Onygenales</taxon>
        <taxon>Onygenales incertae sedis</taxon>
        <taxon>Polytolypa</taxon>
    </lineage>
</organism>
<evidence type="ECO:0000259" key="4">
    <source>
        <dbReference type="PROSITE" id="PS50011"/>
    </source>
</evidence>
<dbReference type="Proteomes" id="UP000224634">
    <property type="component" value="Unassembled WGS sequence"/>
</dbReference>
<comment type="caution">
    <text evidence="5">The sequence shown here is derived from an EMBL/GenBank/DDBJ whole genome shotgun (WGS) entry which is preliminary data.</text>
</comment>
<keyword evidence="2" id="KW-0067">ATP-binding</keyword>
<dbReference type="SMART" id="SM00220">
    <property type="entry name" value="S_TKc"/>
    <property type="match status" value="1"/>
</dbReference>
<reference evidence="5 6" key="1">
    <citation type="submission" date="2017-10" db="EMBL/GenBank/DDBJ databases">
        <title>Comparative genomics in systemic dimorphic fungi from Ajellomycetaceae.</title>
        <authorList>
            <person name="Munoz J.F."/>
            <person name="Mcewen J.G."/>
            <person name="Clay O.K."/>
            <person name="Cuomo C.A."/>
        </authorList>
    </citation>
    <scope>NUCLEOTIDE SEQUENCE [LARGE SCALE GENOMIC DNA]</scope>
    <source>
        <strain evidence="5 6">UAMH7299</strain>
    </source>
</reference>
<dbReference type="STRING" id="1447883.A0A2B7Y068"/>
<dbReference type="EMBL" id="PDNA01000095">
    <property type="protein sequence ID" value="PGH14262.1"/>
    <property type="molecule type" value="Genomic_DNA"/>
</dbReference>
<sequence length="370" mass="41407">MREAPAYVKLPFQLTYNSLLSTGSRCLVFSVNREIVLKCALTPQPHAPLGFTEALFCDESFWSLEREKFIYDILALDPHPNILQSVLVCLEGVFLPRMWAPLLIDRLEQDHPLSSTTTFRWIREILSAMRHLEKHGFTHGALSPHNIFIDENDHVKLFDFGDSARIGQPVSLFNPPYSDAVQEIAGPGTEQFAFGSCMYTILTGGQEPIFQITGTDLDPEKFPETCGLTGGEIIYKCWRKGYASLEHVAADIEKLCTWKPPPLVIRLKLSNRDEDDSATEMSDSTSESETLPDEPSPTPMPVDNVRSMLHDAREYLIANSDDEDVAPAKVMSLTELAPLREFCEGFRANLDSSGYMQRLAWTGGIELGSS</sequence>
<dbReference type="SUPFAM" id="SSF56112">
    <property type="entry name" value="Protein kinase-like (PK-like)"/>
    <property type="match status" value="1"/>
</dbReference>
<evidence type="ECO:0000313" key="6">
    <source>
        <dbReference type="Proteomes" id="UP000224634"/>
    </source>
</evidence>
<keyword evidence="6" id="KW-1185">Reference proteome</keyword>
<dbReference type="PANTHER" id="PTHR24346:SF30">
    <property type="entry name" value="MATERNAL EMBRYONIC LEUCINE ZIPPER KINASE"/>
    <property type="match status" value="1"/>
</dbReference>
<dbReference type="PANTHER" id="PTHR24346">
    <property type="entry name" value="MAP/MICROTUBULE AFFINITY-REGULATING KINASE"/>
    <property type="match status" value="1"/>
</dbReference>
<dbReference type="GO" id="GO:0004674">
    <property type="term" value="F:protein serine/threonine kinase activity"/>
    <property type="evidence" value="ECO:0007669"/>
    <property type="project" value="UniProtKB-KW"/>
</dbReference>
<dbReference type="GO" id="GO:0035556">
    <property type="term" value="P:intracellular signal transduction"/>
    <property type="evidence" value="ECO:0007669"/>
    <property type="project" value="TreeGrafter"/>
</dbReference>
<dbReference type="GO" id="GO:0005737">
    <property type="term" value="C:cytoplasm"/>
    <property type="evidence" value="ECO:0007669"/>
    <property type="project" value="TreeGrafter"/>
</dbReference>
<dbReference type="PROSITE" id="PS50011">
    <property type="entry name" value="PROTEIN_KINASE_DOM"/>
    <property type="match status" value="1"/>
</dbReference>
<protein>
    <submittedName>
        <fullName evidence="5">Serine/threonine protein kinase</fullName>
    </submittedName>
</protein>
<keyword evidence="1" id="KW-0547">Nucleotide-binding</keyword>
<dbReference type="Pfam" id="PF00069">
    <property type="entry name" value="Pkinase"/>
    <property type="match status" value="1"/>
</dbReference>
<dbReference type="OrthoDB" id="1668230at2759"/>
<evidence type="ECO:0000256" key="1">
    <source>
        <dbReference type="ARBA" id="ARBA00022741"/>
    </source>
</evidence>
<gene>
    <name evidence="5" type="ORF">AJ80_06002</name>
</gene>
<proteinExistence type="predicted"/>
<dbReference type="Gene3D" id="1.10.510.10">
    <property type="entry name" value="Transferase(Phosphotransferase) domain 1"/>
    <property type="match status" value="1"/>
</dbReference>
<feature type="region of interest" description="Disordered" evidence="3">
    <location>
        <begin position="269"/>
        <end position="304"/>
    </location>
</feature>
<evidence type="ECO:0000256" key="2">
    <source>
        <dbReference type="ARBA" id="ARBA00022840"/>
    </source>
</evidence>
<name>A0A2B7Y068_POLH7</name>
<feature type="domain" description="Protein kinase" evidence="4">
    <location>
        <begin position="14"/>
        <end position="316"/>
    </location>
</feature>
<dbReference type="AlphaFoldDB" id="A0A2B7Y068"/>
<dbReference type="InterPro" id="IPR000719">
    <property type="entry name" value="Prot_kinase_dom"/>
</dbReference>
<feature type="compositionally biased region" description="Low complexity" evidence="3">
    <location>
        <begin position="279"/>
        <end position="289"/>
    </location>
</feature>
<dbReference type="InterPro" id="IPR011009">
    <property type="entry name" value="Kinase-like_dom_sf"/>
</dbReference>
<evidence type="ECO:0000256" key="3">
    <source>
        <dbReference type="SAM" id="MobiDB-lite"/>
    </source>
</evidence>
<keyword evidence="5" id="KW-0723">Serine/threonine-protein kinase</keyword>
<accession>A0A2B7Y068</accession>
<dbReference type="GO" id="GO:0005524">
    <property type="term" value="F:ATP binding"/>
    <property type="evidence" value="ECO:0007669"/>
    <property type="project" value="UniProtKB-KW"/>
</dbReference>
<evidence type="ECO:0000313" key="5">
    <source>
        <dbReference type="EMBL" id="PGH14262.1"/>
    </source>
</evidence>
<keyword evidence="5" id="KW-0808">Transferase</keyword>
<keyword evidence="5" id="KW-0418">Kinase</keyword>